<dbReference type="VEuPathDB" id="TrichDB:TVAGG3_0200920"/>
<keyword evidence="5" id="KW-1185">Reference proteome</keyword>
<name>A2FSN0_TRIV3</name>
<dbReference type="KEGG" id="tva:4749794"/>
<dbReference type="PROSITE" id="PS50088">
    <property type="entry name" value="ANK_REPEAT"/>
    <property type="match status" value="6"/>
</dbReference>
<dbReference type="STRING" id="5722.A2FSN0"/>
<dbReference type="Pfam" id="PF13857">
    <property type="entry name" value="Ank_5"/>
    <property type="match status" value="1"/>
</dbReference>
<dbReference type="Proteomes" id="UP000001542">
    <property type="component" value="Unassembled WGS sequence"/>
</dbReference>
<keyword evidence="1" id="KW-0677">Repeat</keyword>
<keyword evidence="2 3" id="KW-0040">ANK repeat</keyword>
<accession>A2FSN0</accession>
<dbReference type="InterPro" id="IPR002110">
    <property type="entry name" value="Ankyrin_rpt"/>
</dbReference>
<reference evidence="4" key="1">
    <citation type="submission" date="2006-10" db="EMBL/GenBank/DDBJ databases">
        <authorList>
            <person name="Amadeo P."/>
            <person name="Zhao Q."/>
            <person name="Wortman J."/>
            <person name="Fraser-Liggett C."/>
            <person name="Carlton J."/>
        </authorList>
    </citation>
    <scope>NUCLEOTIDE SEQUENCE</scope>
    <source>
        <strain evidence="4">G3</strain>
    </source>
</reference>
<evidence type="ECO:0000313" key="5">
    <source>
        <dbReference type="Proteomes" id="UP000001542"/>
    </source>
</evidence>
<dbReference type="SUPFAM" id="SSF48403">
    <property type="entry name" value="Ankyrin repeat"/>
    <property type="match status" value="1"/>
</dbReference>
<dbReference type="PROSITE" id="PS50297">
    <property type="entry name" value="ANK_REP_REGION"/>
    <property type="match status" value="6"/>
</dbReference>
<dbReference type="PANTHER" id="PTHR24188">
    <property type="entry name" value="ANKYRIN REPEAT PROTEIN"/>
    <property type="match status" value="1"/>
</dbReference>
<dbReference type="eggNOG" id="KOG0504">
    <property type="taxonomic scope" value="Eukaryota"/>
</dbReference>
<evidence type="ECO:0000256" key="2">
    <source>
        <dbReference type="ARBA" id="ARBA00023043"/>
    </source>
</evidence>
<dbReference type="OrthoDB" id="1577640at2759"/>
<dbReference type="AlphaFoldDB" id="A2FSN0"/>
<feature type="repeat" description="ANK" evidence="3">
    <location>
        <begin position="220"/>
        <end position="252"/>
    </location>
</feature>
<dbReference type="EMBL" id="DS113991">
    <property type="protein sequence ID" value="EAX92086.1"/>
    <property type="molecule type" value="Genomic_DNA"/>
</dbReference>
<evidence type="ECO:0000256" key="3">
    <source>
        <dbReference type="PROSITE-ProRule" id="PRU00023"/>
    </source>
</evidence>
<feature type="repeat" description="ANK" evidence="3">
    <location>
        <begin position="352"/>
        <end position="384"/>
    </location>
</feature>
<dbReference type="PRINTS" id="PR01415">
    <property type="entry name" value="ANKYRIN"/>
</dbReference>
<evidence type="ECO:0000313" key="4">
    <source>
        <dbReference type="EMBL" id="EAX92086.1"/>
    </source>
</evidence>
<dbReference type="RefSeq" id="XP_001305016.1">
    <property type="nucleotide sequence ID" value="XM_001305015.1"/>
</dbReference>
<dbReference type="SMR" id="A2FSN0"/>
<dbReference type="VEuPathDB" id="TrichDB:TVAG_273990"/>
<gene>
    <name evidence="4" type="ORF">TVAG_273990</name>
</gene>
<feature type="repeat" description="ANK" evidence="3">
    <location>
        <begin position="253"/>
        <end position="285"/>
    </location>
</feature>
<evidence type="ECO:0000256" key="1">
    <source>
        <dbReference type="ARBA" id="ARBA00022737"/>
    </source>
</evidence>
<feature type="repeat" description="ANK" evidence="3">
    <location>
        <begin position="187"/>
        <end position="219"/>
    </location>
</feature>
<dbReference type="Pfam" id="PF12796">
    <property type="entry name" value="Ank_2"/>
    <property type="match status" value="1"/>
</dbReference>
<feature type="repeat" description="ANK" evidence="3">
    <location>
        <begin position="319"/>
        <end position="351"/>
    </location>
</feature>
<dbReference type="OMA" id="ICASEYG"/>
<dbReference type="Gene3D" id="1.25.40.20">
    <property type="entry name" value="Ankyrin repeat-containing domain"/>
    <property type="match status" value="2"/>
</dbReference>
<dbReference type="SMART" id="SM00248">
    <property type="entry name" value="ANK"/>
    <property type="match status" value="6"/>
</dbReference>
<dbReference type="Pfam" id="PF13637">
    <property type="entry name" value="Ank_4"/>
    <property type="match status" value="1"/>
</dbReference>
<organism evidence="4 5">
    <name type="scientific">Trichomonas vaginalis (strain ATCC PRA-98 / G3)</name>
    <dbReference type="NCBI Taxonomy" id="412133"/>
    <lineage>
        <taxon>Eukaryota</taxon>
        <taxon>Metamonada</taxon>
        <taxon>Parabasalia</taxon>
        <taxon>Trichomonadida</taxon>
        <taxon>Trichomonadidae</taxon>
        <taxon>Trichomonas</taxon>
    </lineage>
</organism>
<dbReference type="InParanoid" id="A2FSN0"/>
<feature type="repeat" description="ANK" evidence="3">
    <location>
        <begin position="286"/>
        <end position="318"/>
    </location>
</feature>
<sequence>MSKGIQLNFEYIGSHLEDYIDDNKLFTTFEIDDINQIMSFANLSTNDFINILKQAHSTVNANKLYFSTRNANIITRNLGEVITLLKSVREFMKLKILDGAIDLLIQLGKRLPSSEEQLPNSKPKSIKENNETEILSKIRELMNSDDIKCIYNFFDELSSQGNQRMISKACEEGLWEIVPFKNSVLGNQRNILHIACKKRNLNLVKSLIENGCDEDIEDDHECSPLIYASIEGHLEVVKYLISVGADKKTKNKDGNTPLICASSYGHLEVVKYLISVGADKEVKNNEEETPLICASEYGHLEVVKYLISVGADKEAKDDDGWTPLLCASEEGHLEVVQYLISVGADKEAKDDYRYTPLIKASKYGHLEVVQYLISVGADKDAKTNDGKTALSLASGDISEFLISIGV</sequence>
<dbReference type="PANTHER" id="PTHR24188:SF29">
    <property type="entry name" value="GH09064P"/>
    <property type="match status" value="1"/>
</dbReference>
<dbReference type="InterPro" id="IPR036770">
    <property type="entry name" value="Ankyrin_rpt-contain_sf"/>
</dbReference>
<proteinExistence type="predicted"/>
<reference evidence="4" key="2">
    <citation type="journal article" date="2007" name="Science">
        <title>Draft genome sequence of the sexually transmitted pathogen Trichomonas vaginalis.</title>
        <authorList>
            <person name="Carlton J.M."/>
            <person name="Hirt R.P."/>
            <person name="Silva J.C."/>
            <person name="Delcher A.L."/>
            <person name="Schatz M."/>
            <person name="Zhao Q."/>
            <person name="Wortman J.R."/>
            <person name="Bidwell S.L."/>
            <person name="Alsmark U.C.M."/>
            <person name="Besteiro S."/>
            <person name="Sicheritz-Ponten T."/>
            <person name="Noel C.J."/>
            <person name="Dacks J.B."/>
            <person name="Foster P.G."/>
            <person name="Simillion C."/>
            <person name="Van de Peer Y."/>
            <person name="Miranda-Saavedra D."/>
            <person name="Barton G.J."/>
            <person name="Westrop G.D."/>
            <person name="Mueller S."/>
            <person name="Dessi D."/>
            <person name="Fiori P.L."/>
            <person name="Ren Q."/>
            <person name="Paulsen I."/>
            <person name="Zhang H."/>
            <person name="Bastida-Corcuera F.D."/>
            <person name="Simoes-Barbosa A."/>
            <person name="Brown M.T."/>
            <person name="Hayes R.D."/>
            <person name="Mukherjee M."/>
            <person name="Okumura C.Y."/>
            <person name="Schneider R."/>
            <person name="Smith A.J."/>
            <person name="Vanacova S."/>
            <person name="Villalvazo M."/>
            <person name="Haas B.J."/>
            <person name="Pertea M."/>
            <person name="Feldblyum T.V."/>
            <person name="Utterback T.R."/>
            <person name="Shu C.L."/>
            <person name="Osoegawa K."/>
            <person name="de Jong P.J."/>
            <person name="Hrdy I."/>
            <person name="Horvathova L."/>
            <person name="Zubacova Z."/>
            <person name="Dolezal P."/>
            <person name="Malik S.B."/>
            <person name="Logsdon J.M. Jr."/>
            <person name="Henze K."/>
            <person name="Gupta A."/>
            <person name="Wang C.C."/>
            <person name="Dunne R.L."/>
            <person name="Upcroft J.A."/>
            <person name="Upcroft P."/>
            <person name="White O."/>
            <person name="Salzberg S.L."/>
            <person name="Tang P."/>
            <person name="Chiu C.-H."/>
            <person name="Lee Y.-S."/>
            <person name="Embley T.M."/>
            <person name="Coombs G.H."/>
            <person name="Mottram J.C."/>
            <person name="Tachezy J."/>
            <person name="Fraser-Liggett C.M."/>
            <person name="Johnson P.J."/>
        </authorList>
    </citation>
    <scope>NUCLEOTIDE SEQUENCE [LARGE SCALE GENOMIC DNA]</scope>
    <source>
        <strain evidence="4">G3</strain>
    </source>
</reference>
<protein>
    <submittedName>
        <fullName evidence="4">Uncharacterized protein</fullName>
    </submittedName>
</protein>